<dbReference type="Proteomes" id="UP000233742">
    <property type="component" value="Chromosome"/>
</dbReference>
<dbReference type="EMBL" id="CP025408">
    <property type="protein sequence ID" value="AUH35485.1"/>
    <property type="molecule type" value="Genomic_DNA"/>
</dbReference>
<dbReference type="CDD" id="cd14659">
    <property type="entry name" value="Imelysin-like_IPPA"/>
    <property type="match status" value="1"/>
</dbReference>
<keyword evidence="2 3" id="KW-0732">Signal</keyword>
<dbReference type="AlphaFoldDB" id="A0A2K9EUL0"/>
<name>A0A2K9EUL0_9RHOB</name>
<evidence type="ECO:0000256" key="2">
    <source>
        <dbReference type="ARBA" id="ARBA00022729"/>
    </source>
</evidence>
<dbReference type="GO" id="GO:0030313">
    <property type="term" value="C:cell envelope"/>
    <property type="evidence" value="ECO:0007669"/>
    <property type="project" value="UniProtKB-SubCell"/>
</dbReference>
<evidence type="ECO:0000313" key="6">
    <source>
        <dbReference type="Proteomes" id="UP000233742"/>
    </source>
</evidence>
<proteinExistence type="predicted"/>
<dbReference type="KEGG" id="paro:CUV01_14955"/>
<reference evidence="5 6" key="1">
    <citation type="submission" date="2017-12" db="EMBL/GenBank/DDBJ databases">
        <authorList>
            <person name="Hurst M.R.H."/>
        </authorList>
    </citation>
    <scope>NUCLEOTIDE SEQUENCE [LARGE SCALE GENOMIC DNA]</scope>
    <source>
        <strain evidence="5 6">BM15</strain>
    </source>
</reference>
<evidence type="ECO:0000259" key="4">
    <source>
        <dbReference type="Pfam" id="PF09375"/>
    </source>
</evidence>
<evidence type="ECO:0000256" key="3">
    <source>
        <dbReference type="SAM" id="SignalP"/>
    </source>
</evidence>
<dbReference type="InterPro" id="IPR038352">
    <property type="entry name" value="Imelysin_sf"/>
</dbReference>
<dbReference type="InterPro" id="IPR018976">
    <property type="entry name" value="Imelysin-like"/>
</dbReference>
<evidence type="ECO:0000313" key="5">
    <source>
        <dbReference type="EMBL" id="AUH35485.1"/>
    </source>
</evidence>
<dbReference type="InterPro" id="IPR034984">
    <property type="entry name" value="Imelysin-like_IPPA"/>
</dbReference>
<feature type="signal peptide" evidence="3">
    <location>
        <begin position="1"/>
        <end position="17"/>
    </location>
</feature>
<dbReference type="OrthoDB" id="5729110at2"/>
<protein>
    <submittedName>
        <fullName evidence="5">Signal peptidase</fullName>
    </submittedName>
</protein>
<sequence>MIFATSLSLLAGGTAIADVAQAVQDQILPGLSDFADATLDLADVAVTDCDVAAIQPAYDRAFDAWLQIGHLRLGPAETAVISIAFWPDKRGTTPRALAQMIADRDPIAEAAADYAQASAAARGFFALDALLFDEALSVDEDEPAMAYRCGLIATVAADLAAQADQLDRDWRDGFGQTLTTAGQPENAVYLAPEEAMQALYTQLMAGLEFTADQRLGRPLDSFDQPHPRRAEAWRSARSLPNIRASLEGQRALAAALSDAPIPVTQAAFDAAFAAADRVVDPGFQDITDAQAWFRLDVLRQRVQAVRTAVEAELGAALGVSAGFNSADGD</sequence>
<gene>
    <name evidence="5" type="ORF">CUV01_14955</name>
</gene>
<dbReference type="Pfam" id="PF09375">
    <property type="entry name" value="Peptidase_M75"/>
    <property type="match status" value="1"/>
</dbReference>
<keyword evidence="6" id="KW-1185">Reference proteome</keyword>
<organism evidence="5 6">
    <name type="scientific">Paracoccus tegillarcae</name>
    <dbReference type="NCBI Taxonomy" id="1529068"/>
    <lineage>
        <taxon>Bacteria</taxon>
        <taxon>Pseudomonadati</taxon>
        <taxon>Pseudomonadota</taxon>
        <taxon>Alphaproteobacteria</taxon>
        <taxon>Rhodobacterales</taxon>
        <taxon>Paracoccaceae</taxon>
        <taxon>Paracoccus</taxon>
    </lineage>
</organism>
<feature type="chain" id="PRO_5014675313" evidence="3">
    <location>
        <begin position="18"/>
        <end position="329"/>
    </location>
</feature>
<accession>A0A2K9EUL0</accession>
<dbReference type="Gene3D" id="1.20.1420.20">
    <property type="entry name" value="M75 peptidase, HXXE motif"/>
    <property type="match status" value="1"/>
</dbReference>
<feature type="domain" description="Imelysin-like" evidence="4">
    <location>
        <begin position="27"/>
        <end position="299"/>
    </location>
</feature>
<comment type="subcellular location">
    <subcellularLocation>
        <location evidence="1">Cell envelope</location>
    </subcellularLocation>
</comment>
<evidence type="ECO:0000256" key="1">
    <source>
        <dbReference type="ARBA" id="ARBA00004196"/>
    </source>
</evidence>